<dbReference type="Ensembl" id="ENSSVLT00005025900.1">
    <property type="protein sequence ID" value="ENSSVLP00005023291.1"/>
    <property type="gene ID" value="ENSSVLG00005018471.1"/>
</dbReference>
<comment type="subcellular location">
    <subcellularLocation>
        <location evidence="1 7">Membrane</location>
        <topology evidence="1 7">Multi-pass membrane protein</topology>
    </subcellularLocation>
</comment>
<dbReference type="Gene3D" id="1.10.1450.10">
    <property type="entry name" value="Tetraspanin"/>
    <property type="match status" value="1"/>
</dbReference>
<comment type="similarity">
    <text evidence="2 7">Belongs to the tetraspanin (TM4SF) family.</text>
</comment>
<evidence type="ECO:0000256" key="2">
    <source>
        <dbReference type="ARBA" id="ARBA00006840"/>
    </source>
</evidence>
<dbReference type="OrthoDB" id="9886271at2759"/>
<evidence type="ECO:0000256" key="1">
    <source>
        <dbReference type="ARBA" id="ARBA00004141"/>
    </source>
</evidence>
<evidence type="ECO:0000313" key="10">
    <source>
        <dbReference type="Proteomes" id="UP000694564"/>
    </source>
</evidence>
<reference evidence="9" key="1">
    <citation type="submission" date="2025-08" db="UniProtKB">
        <authorList>
            <consortium name="Ensembl"/>
        </authorList>
    </citation>
    <scope>IDENTIFICATION</scope>
</reference>
<dbReference type="GO" id="GO:0070527">
    <property type="term" value="P:platelet aggregation"/>
    <property type="evidence" value="ECO:0007669"/>
    <property type="project" value="Ensembl"/>
</dbReference>
<dbReference type="InterPro" id="IPR008952">
    <property type="entry name" value="Tetraspanin_EC2_sf"/>
</dbReference>
<keyword evidence="3 7" id="KW-0812">Transmembrane</keyword>
<feature type="disulfide bond" evidence="6">
    <location>
        <begin position="155"/>
        <end position="183"/>
    </location>
</feature>
<dbReference type="GO" id="GO:0007229">
    <property type="term" value="P:integrin-mediated signaling pathway"/>
    <property type="evidence" value="ECO:0007669"/>
    <property type="project" value="Ensembl"/>
</dbReference>
<feature type="transmembrane region" description="Helical" evidence="7">
    <location>
        <begin position="91"/>
        <end position="111"/>
    </location>
</feature>
<dbReference type="GO" id="GO:0042832">
    <property type="term" value="P:defense response to protozoan"/>
    <property type="evidence" value="ECO:0007669"/>
    <property type="project" value="Ensembl"/>
</dbReference>
<protein>
    <recommendedName>
        <fullName evidence="7">Tetraspanin</fullName>
    </recommendedName>
</protein>
<evidence type="ECO:0000256" key="6">
    <source>
        <dbReference type="PIRSR" id="PIRSR002419-1"/>
    </source>
</evidence>
<feature type="transmembrane region" description="Helical" evidence="7">
    <location>
        <begin position="58"/>
        <end position="79"/>
    </location>
</feature>
<dbReference type="GO" id="GO:0007010">
    <property type="term" value="P:cytoskeleton organization"/>
    <property type="evidence" value="ECO:0007669"/>
    <property type="project" value="Ensembl"/>
</dbReference>
<keyword evidence="4 7" id="KW-1133">Transmembrane helix</keyword>
<dbReference type="Proteomes" id="UP000694564">
    <property type="component" value="Chromosome 11"/>
</dbReference>
<keyword evidence="10" id="KW-1185">Reference proteome</keyword>
<organism evidence="9 10">
    <name type="scientific">Sciurus vulgaris</name>
    <name type="common">Eurasian red squirrel</name>
    <dbReference type="NCBI Taxonomy" id="55149"/>
    <lineage>
        <taxon>Eukaryota</taxon>
        <taxon>Metazoa</taxon>
        <taxon>Chordata</taxon>
        <taxon>Craniata</taxon>
        <taxon>Vertebrata</taxon>
        <taxon>Euteleostomi</taxon>
        <taxon>Mammalia</taxon>
        <taxon>Eutheria</taxon>
        <taxon>Euarchontoglires</taxon>
        <taxon>Glires</taxon>
        <taxon>Rodentia</taxon>
        <taxon>Sciuromorpha</taxon>
        <taxon>Sciuridae</taxon>
        <taxon>Sciurinae</taxon>
        <taxon>Sciurini</taxon>
        <taxon>Sciurus</taxon>
    </lineage>
</organism>
<dbReference type="InterPro" id="IPR018499">
    <property type="entry name" value="Tetraspanin/Peripherin"/>
</dbReference>
<evidence type="ECO:0000256" key="4">
    <source>
        <dbReference type="ARBA" id="ARBA00022989"/>
    </source>
</evidence>
<feature type="transmembrane region" description="Helical" evidence="7">
    <location>
        <begin position="197"/>
        <end position="223"/>
    </location>
</feature>
<evidence type="ECO:0000313" key="9">
    <source>
        <dbReference type="Ensembl" id="ENSSVLP00005023291.1"/>
    </source>
</evidence>
<evidence type="ECO:0000256" key="7">
    <source>
        <dbReference type="RuleBase" id="RU361218"/>
    </source>
</evidence>
<dbReference type="GO" id="GO:0009986">
    <property type="term" value="C:cell surface"/>
    <property type="evidence" value="ECO:0007669"/>
    <property type="project" value="Ensembl"/>
</dbReference>
<keyword evidence="6" id="KW-1015">Disulfide bond</keyword>
<dbReference type="SUPFAM" id="SSF48652">
    <property type="entry name" value="Tetraspanin"/>
    <property type="match status" value="1"/>
</dbReference>
<dbReference type="Pfam" id="PF00335">
    <property type="entry name" value="Tetraspanin"/>
    <property type="match status" value="1"/>
</dbReference>
<reference evidence="9" key="2">
    <citation type="submission" date="2025-09" db="UniProtKB">
        <authorList>
            <consortium name="Ensembl"/>
        </authorList>
    </citation>
    <scope>IDENTIFICATION</scope>
</reference>
<dbReference type="GO" id="GO:0030886">
    <property type="term" value="P:negative regulation of myeloid dendritic cell activation"/>
    <property type="evidence" value="ECO:0007669"/>
    <property type="project" value="Ensembl"/>
</dbReference>
<dbReference type="PIRSF" id="PIRSF002419">
    <property type="entry name" value="Tetraspanin"/>
    <property type="match status" value="1"/>
</dbReference>
<name>A0A8D2DF23_SCIVU</name>
<evidence type="ECO:0000256" key="5">
    <source>
        <dbReference type="ARBA" id="ARBA00023136"/>
    </source>
</evidence>
<feature type="disulfide bond" evidence="6">
    <location>
        <begin position="156"/>
        <end position="173"/>
    </location>
</feature>
<dbReference type="GO" id="GO:0042098">
    <property type="term" value="P:T cell proliferation"/>
    <property type="evidence" value="ECO:0007669"/>
    <property type="project" value="Ensembl"/>
</dbReference>
<dbReference type="FunFam" id="1.10.1450.10:FF:000022">
    <property type="entry name" value="Tetraspanin 32"/>
    <property type="match status" value="1"/>
</dbReference>
<keyword evidence="5 7" id="KW-0472">Membrane</keyword>
<dbReference type="GO" id="GO:0042130">
    <property type="term" value="P:negative regulation of T cell proliferation"/>
    <property type="evidence" value="ECO:0007669"/>
    <property type="project" value="Ensembl"/>
</dbReference>
<evidence type="ECO:0000256" key="8">
    <source>
        <dbReference type="SAM" id="SignalP"/>
    </source>
</evidence>
<evidence type="ECO:0000256" key="3">
    <source>
        <dbReference type="ARBA" id="ARBA00022692"/>
    </source>
</evidence>
<dbReference type="AlphaFoldDB" id="A0A8D2DF23"/>
<feature type="chain" id="PRO_5034574201" description="Tetraspanin" evidence="8">
    <location>
        <begin position="33"/>
        <end position="253"/>
    </location>
</feature>
<dbReference type="GO" id="GO:0050688">
    <property type="term" value="P:regulation of defense response to virus"/>
    <property type="evidence" value="ECO:0007669"/>
    <property type="project" value="Ensembl"/>
</dbReference>
<feature type="signal peptide" evidence="8">
    <location>
        <begin position="1"/>
        <end position="32"/>
    </location>
</feature>
<proteinExistence type="inferred from homology"/>
<dbReference type="InterPro" id="IPR000301">
    <property type="entry name" value="Tetraspanin_animals"/>
</dbReference>
<keyword evidence="8" id="KW-0732">Signal</keyword>
<sequence length="253" mass="27408">MGPGRRVRVAKCQMLLTCFLVLLLSLSVATLAARAHFGDHFAVVSQASLERNPCEAMSHWVFYTGISLAGLLSLGAALSAAATTREAQGPLAMGFGCFALAFCGLVQVALWRFHNPTQVEDAVLDTFDLVYHQAVRSPSRIRVQELAAIQDTFLCCGKRSPFRLLGSGEVDPCKGEKAAGEDCLQSIRSFLKTQQNIASMLTSTGLALTGYAMLLSSFLWAAVRSGRGLDRRGKYTLTARSEAQSRWAGWVLL</sequence>
<dbReference type="GO" id="GO:0070442">
    <property type="term" value="C:integrin alphaIIb-beta3 complex"/>
    <property type="evidence" value="ECO:0007669"/>
    <property type="project" value="Ensembl"/>
</dbReference>
<comment type="caution">
    <text evidence="7">Lacks conserved residue(s) required for the propagation of feature annotation.</text>
</comment>
<dbReference type="GeneTree" id="ENSGT00390000003287"/>
<accession>A0A8D2DF23</accession>
<gene>
    <name evidence="9" type="primary">TSPAN32</name>
</gene>